<protein>
    <recommendedName>
        <fullName evidence="3">F-box domain-containing protein</fullName>
    </recommendedName>
</protein>
<accession>D2VPY9</accession>
<evidence type="ECO:0000313" key="2">
    <source>
        <dbReference type="Proteomes" id="UP000006671"/>
    </source>
</evidence>
<dbReference type="RefSeq" id="XP_002673833.1">
    <property type="nucleotide sequence ID" value="XM_002673787.1"/>
</dbReference>
<dbReference type="EMBL" id="GG738888">
    <property type="protein sequence ID" value="EFC41089.1"/>
    <property type="molecule type" value="Genomic_DNA"/>
</dbReference>
<organism evidence="2">
    <name type="scientific">Naegleria gruberi</name>
    <name type="common">Amoeba</name>
    <dbReference type="NCBI Taxonomy" id="5762"/>
    <lineage>
        <taxon>Eukaryota</taxon>
        <taxon>Discoba</taxon>
        <taxon>Heterolobosea</taxon>
        <taxon>Tetramitia</taxon>
        <taxon>Eutetramitia</taxon>
        <taxon>Vahlkampfiidae</taxon>
        <taxon>Naegleria</taxon>
    </lineage>
</organism>
<name>D2VPY9_NAEGR</name>
<sequence length="144" mass="17287">MNQNAYATVAEAANIYDLYDDLFRIIFKFMKISDFHSFMLVNKFMNRMCIENARTNHRHNRKYNRPFNFLSREEIEQIELLDDYLFMEKNQKLSVNVLFVGNGYVGTTCMILKCLGEGKMEDFVNSRWYRERDFYSLPIIGKEE</sequence>
<dbReference type="VEuPathDB" id="AmoebaDB:NAEGRDRAFT_71103"/>
<dbReference type="Proteomes" id="UP000006671">
    <property type="component" value="Unassembled WGS sequence"/>
</dbReference>
<gene>
    <name evidence="1" type="ORF">NAEGRDRAFT_71103</name>
</gene>
<dbReference type="AlphaFoldDB" id="D2VPY9"/>
<dbReference type="GeneID" id="8855659"/>
<evidence type="ECO:0008006" key="3">
    <source>
        <dbReference type="Google" id="ProtNLM"/>
    </source>
</evidence>
<evidence type="ECO:0000313" key="1">
    <source>
        <dbReference type="EMBL" id="EFC41089.1"/>
    </source>
</evidence>
<reference evidence="1 2" key="1">
    <citation type="journal article" date="2010" name="Cell">
        <title>The genome of Naegleria gruberi illuminates early eukaryotic versatility.</title>
        <authorList>
            <person name="Fritz-Laylin L.K."/>
            <person name="Prochnik S.E."/>
            <person name="Ginger M.L."/>
            <person name="Dacks J.B."/>
            <person name="Carpenter M.L."/>
            <person name="Field M.C."/>
            <person name="Kuo A."/>
            <person name="Paredez A."/>
            <person name="Chapman J."/>
            <person name="Pham J."/>
            <person name="Shu S."/>
            <person name="Neupane R."/>
            <person name="Cipriano M."/>
            <person name="Mancuso J."/>
            <person name="Tu H."/>
            <person name="Salamov A."/>
            <person name="Lindquist E."/>
            <person name="Shapiro H."/>
            <person name="Lucas S."/>
            <person name="Grigoriev I.V."/>
            <person name="Cande W.Z."/>
            <person name="Fulton C."/>
            <person name="Rokhsar D.S."/>
            <person name="Dawson S.C."/>
        </authorList>
    </citation>
    <scope>NUCLEOTIDE SEQUENCE [LARGE SCALE GENOMIC DNA]</scope>
    <source>
        <strain evidence="1 2">NEG-M</strain>
    </source>
</reference>
<dbReference type="KEGG" id="ngr:NAEGRDRAFT_71103"/>
<keyword evidence="2" id="KW-1185">Reference proteome</keyword>
<dbReference type="CDD" id="cd09917">
    <property type="entry name" value="F-box_SF"/>
    <property type="match status" value="1"/>
</dbReference>
<proteinExistence type="predicted"/>
<dbReference type="InParanoid" id="D2VPY9"/>